<keyword evidence="4" id="KW-1185">Reference proteome</keyword>
<keyword evidence="1" id="KW-0732">Signal</keyword>
<accession>A0A9Q1CDG2</accession>
<feature type="chain" id="PRO_5040213618" evidence="1">
    <location>
        <begin position="25"/>
        <end position="180"/>
    </location>
</feature>
<dbReference type="PANTHER" id="PTHR22803">
    <property type="entry name" value="MANNOSE, PHOSPHOLIPASE, LECTIN RECEPTOR RELATED"/>
    <property type="match status" value="1"/>
</dbReference>
<evidence type="ECO:0000256" key="1">
    <source>
        <dbReference type="SAM" id="SignalP"/>
    </source>
</evidence>
<dbReference type="EMBL" id="JAIZAY010000004">
    <property type="protein sequence ID" value="KAJ8042698.1"/>
    <property type="molecule type" value="Genomic_DNA"/>
</dbReference>
<dbReference type="SUPFAM" id="SSF56436">
    <property type="entry name" value="C-type lectin-like"/>
    <property type="match status" value="1"/>
</dbReference>
<dbReference type="InterPro" id="IPR016186">
    <property type="entry name" value="C-type_lectin-like/link_sf"/>
</dbReference>
<feature type="signal peptide" evidence="1">
    <location>
        <begin position="1"/>
        <end position="24"/>
    </location>
</feature>
<sequence>MKLLALANVVICLCLGAMPETVESIRCPFPWTAFKSACYRYISTEATWNGARQICSELTNSSSYTTPRLASIHSKDENDFLYNYWVFSRNEIPLYVIYNSNTEYPGVFIGLNDVQTEGTFRYTDGTSYDFSNFLPGEPNNCCGGEDAVHFWDGPGHFGGWNDLAVDTWTFPSFCKMTRLE</sequence>
<organism evidence="3 4">
    <name type="scientific">Holothuria leucospilota</name>
    <name type="common">Black long sea cucumber</name>
    <name type="synonym">Mertensiothuria leucospilota</name>
    <dbReference type="NCBI Taxonomy" id="206669"/>
    <lineage>
        <taxon>Eukaryota</taxon>
        <taxon>Metazoa</taxon>
        <taxon>Echinodermata</taxon>
        <taxon>Eleutherozoa</taxon>
        <taxon>Echinozoa</taxon>
        <taxon>Holothuroidea</taxon>
        <taxon>Aspidochirotacea</taxon>
        <taxon>Aspidochirotida</taxon>
        <taxon>Holothuriidae</taxon>
        <taxon>Holothuria</taxon>
    </lineage>
</organism>
<protein>
    <submittedName>
        <fullName evidence="3">Echinoidin</fullName>
    </submittedName>
</protein>
<evidence type="ECO:0000259" key="2">
    <source>
        <dbReference type="PROSITE" id="PS50041"/>
    </source>
</evidence>
<name>A0A9Q1CDG2_HOLLE</name>
<comment type="caution">
    <text evidence="3">The sequence shown here is derived from an EMBL/GenBank/DDBJ whole genome shotgun (WGS) entry which is preliminary data.</text>
</comment>
<dbReference type="Gene3D" id="3.10.100.10">
    <property type="entry name" value="Mannose-Binding Protein A, subunit A"/>
    <property type="match status" value="1"/>
</dbReference>
<gene>
    <name evidence="3" type="ORF">HOLleu_09521</name>
</gene>
<dbReference type="OrthoDB" id="418245at2759"/>
<dbReference type="InterPro" id="IPR050111">
    <property type="entry name" value="C-type_lectin/snaclec_domain"/>
</dbReference>
<evidence type="ECO:0000313" key="4">
    <source>
        <dbReference type="Proteomes" id="UP001152320"/>
    </source>
</evidence>
<dbReference type="Proteomes" id="UP001152320">
    <property type="component" value="Chromosome 4"/>
</dbReference>
<dbReference type="SMART" id="SM00034">
    <property type="entry name" value="CLECT"/>
    <property type="match status" value="1"/>
</dbReference>
<reference evidence="3" key="1">
    <citation type="submission" date="2021-10" db="EMBL/GenBank/DDBJ databases">
        <title>Tropical sea cucumber genome reveals ecological adaptation and Cuvierian tubules defense mechanism.</title>
        <authorList>
            <person name="Chen T."/>
        </authorList>
    </citation>
    <scope>NUCLEOTIDE SEQUENCE</scope>
    <source>
        <strain evidence="3">Nanhai2018</strain>
        <tissue evidence="3">Muscle</tissue>
    </source>
</reference>
<dbReference type="PROSITE" id="PS50041">
    <property type="entry name" value="C_TYPE_LECTIN_2"/>
    <property type="match status" value="1"/>
</dbReference>
<dbReference type="InterPro" id="IPR016187">
    <property type="entry name" value="CTDL_fold"/>
</dbReference>
<proteinExistence type="predicted"/>
<dbReference type="Pfam" id="PF00059">
    <property type="entry name" value="Lectin_C"/>
    <property type="match status" value="1"/>
</dbReference>
<evidence type="ECO:0000313" key="3">
    <source>
        <dbReference type="EMBL" id="KAJ8042698.1"/>
    </source>
</evidence>
<dbReference type="InterPro" id="IPR001304">
    <property type="entry name" value="C-type_lectin-like"/>
</dbReference>
<feature type="domain" description="C-type lectin" evidence="2">
    <location>
        <begin position="34"/>
        <end position="162"/>
    </location>
</feature>
<dbReference type="AlphaFoldDB" id="A0A9Q1CDG2"/>